<evidence type="ECO:0000313" key="1">
    <source>
        <dbReference type="EMBL" id="KAK7053923.1"/>
    </source>
</evidence>
<dbReference type="AlphaFoldDB" id="A0AAW0DRE0"/>
<sequence length="487" mass="55104">MLSQLSDDDLEERFLDIVSSASVAYAPELSLDYIKYVSSVENAIVSKINSLPDEILVTILILVPERFHQGPELWSTACRRLARICRDWRRIIRGTLCFRSAFCFQPGTPLSDIRAFDNMTSDVPVSLAFHFLEEDTEHSDAFHQWLEACVDALSGCLARCRFVHIKVENVALSRLLLSQLRSVEAVRLRCAVVAMTSSGYMPGDELPEGRIIYPMFGGQMPIIEELTMTGDISHWTTPLVYSSLTSLTLERLYNTSSVSVHEFFLLLRQSPMLQHICLDWVTFYDYDEDTSDPPRMRHLTHLRLVVHSSRAFQPVSQLVMPVLANLYYEATSDEAVLQLVKRFEQIGQNVERLAIRSGIPAADTFLEIDRLLPSNHPLNARGCTHSFCYILHAIALHWPAVLPRLRHVVIDEYLLSMSDYANTKVQEAAANGLTSSTSSTPPGFAVTIPLRDVVRRYELTMPFAFDCIGPEAPHEQFHISHCFLVGR</sequence>
<gene>
    <name evidence="1" type="ORF">R3P38DRAFT_3171367</name>
</gene>
<comment type="caution">
    <text evidence="1">The sequence shown here is derived from an EMBL/GenBank/DDBJ whole genome shotgun (WGS) entry which is preliminary data.</text>
</comment>
<name>A0AAW0DRE0_9AGAR</name>
<reference evidence="1 2" key="1">
    <citation type="journal article" date="2024" name="J Genomics">
        <title>Draft genome sequencing and assembly of Favolaschia claudopus CIRM-BRFM 2984 isolated from oak limbs.</title>
        <authorList>
            <person name="Navarro D."/>
            <person name="Drula E."/>
            <person name="Chaduli D."/>
            <person name="Cazenave R."/>
            <person name="Ahrendt S."/>
            <person name="Wang J."/>
            <person name="Lipzen A."/>
            <person name="Daum C."/>
            <person name="Barry K."/>
            <person name="Grigoriev I.V."/>
            <person name="Favel A."/>
            <person name="Rosso M.N."/>
            <person name="Martin F."/>
        </authorList>
    </citation>
    <scope>NUCLEOTIDE SEQUENCE [LARGE SCALE GENOMIC DNA]</scope>
    <source>
        <strain evidence="1 2">CIRM-BRFM 2984</strain>
    </source>
</reference>
<evidence type="ECO:0000313" key="2">
    <source>
        <dbReference type="Proteomes" id="UP001362999"/>
    </source>
</evidence>
<keyword evidence="2" id="KW-1185">Reference proteome</keyword>
<proteinExistence type="predicted"/>
<evidence type="ECO:0008006" key="3">
    <source>
        <dbReference type="Google" id="ProtNLM"/>
    </source>
</evidence>
<dbReference type="Proteomes" id="UP001362999">
    <property type="component" value="Unassembled WGS sequence"/>
</dbReference>
<accession>A0AAW0DRE0</accession>
<organism evidence="1 2">
    <name type="scientific">Favolaschia claudopus</name>
    <dbReference type="NCBI Taxonomy" id="2862362"/>
    <lineage>
        <taxon>Eukaryota</taxon>
        <taxon>Fungi</taxon>
        <taxon>Dikarya</taxon>
        <taxon>Basidiomycota</taxon>
        <taxon>Agaricomycotina</taxon>
        <taxon>Agaricomycetes</taxon>
        <taxon>Agaricomycetidae</taxon>
        <taxon>Agaricales</taxon>
        <taxon>Marasmiineae</taxon>
        <taxon>Mycenaceae</taxon>
        <taxon>Favolaschia</taxon>
    </lineage>
</organism>
<dbReference type="EMBL" id="JAWWNJ010000006">
    <property type="protein sequence ID" value="KAK7053923.1"/>
    <property type="molecule type" value="Genomic_DNA"/>
</dbReference>
<protein>
    <recommendedName>
        <fullName evidence="3">F-box domain-containing protein</fullName>
    </recommendedName>
</protein>